<dbReference type="EMBL" id="DQ491001">
    <property type="protein sequence ID" value="ABT14339.1"/>
    <property type="molecule type" value="Genomic_DNA"/>
</dbReference>
<dbReference type="Proteomes" id="UP000246715">
    <property type="component" value="Segment"/>
</dbReference>
<organism evidence="1 2">
    <name type="scientific">Paramecium bursaria Chlorella virus MT325</name>
    <name type="common">PBCV-MT325</name>
    <dbReference type="NCBI Taxonomy" id="346932"/>
    <lineage>
        <taxon>Viruses</taxon>
        <taxon>Varidnaviria</taxon>
        <taxon>Bamfordvirae</taxon>
        <taxon>Nucleocytoviricota</taxon>
        <taxon>Megaviricetes</taxon>
        <taxon>Algavirales</taxon>
        <taxon>Phycodnaviridae</taxon>
        <taxon>Chlorovirus</taxon>
        <taxon>Chlorovirus conductrix</taxon>
        <taxon>Paramecium bursaria Chlorella virus A1</taxon>
    </lineage>
</organism>
<reference evidence="1 2" key="1">
    <citation type="journal article" date="2007" name="Virology">
        <title>Sequence and annotation of the 314-kb MT325 and the 321-kb FR483 viruses that infect Chlorella Pbi.</title>
        <authorList>
            <person name="Fitzgerald L.A."/>
            <person name="Graves M.V."/>
            <person name="Li X."/>
            <person name="Feldblyum T."/>
            <person name="Hartigan J."/>
            <person name="Van Etten J.L."/>
        </authorList>
    </citation>
    <scope>NUCLEOTIDE SEQUENCE [LARGE SCALE GENOMIC DNA]</scope>
    <source>
        <strain evidence="1 2">MT325</strain>
    </source>
</reference>
<evidence type="ECO:0000313" key="2">
    <source>
        <dbReference type="Proteomes" id="UP000246715"/>
    </source>
</evidence>
<sequence length="433" mass="48689">MDLKFRELVKERRRRQIQEQQLASRGRAFQARRDSRPMPMMLDARAKKTAVPRRVPETRLQKPVTRPVGIKKVVRETIKNDKGRVYAITKKSTIQTRASSCSKVYTPKQEGAICWFAAVFTTLFYSQNMRIVVKAHAQRLVRDPSSREISLAMLEILKGYETGKVSSRVVNHMQPRQFLMDLRKARPDYFSAMQNGTDEAHYAPYQHAMLAFLKVPHLSIGVVNGKLLYSGFNVDLPLDSNLWARSMQTMGIRGVFIDTNKPAVLMFHRDSGEDYVQTLIKVPTPSLGTVAGYNPNAHAPVIKYNGMMYILDSCIIGAELRTQACSIAHAIAGVTCNGERYVYNGWTAKSADPAMAGSSSVIRDMPCALGKYPWDQNKSFCINTGACRFQNSRPNQIGRELCFNAVARSSVTYIRADIAKKGGVRRVAKIVKR</sequence>
<organismHost>
    <name type="scientific">Paramecium bursaria</name>
    <dbReference type="NCBI Taxonomy" id="74790"/>
</organismHost>
<protein>
    <submittedName>
        <fullName evidence="1">Uncharacterized protein M785L</fullName>
    </submittedName>
</protein>
<gene>
    <name evidence="1" type="primary">M785L</name>
    <name evidence="1" type="ORF">MT325_M785L</name>
</gene>
<proteinExistence type="predicted"/>
<accession>A7IVG5</accession>
<evidence type="ECO:0000313" key="1">
    <source>
        <dbReference type="EMBL" id="ABT14339.1"/>
    </source>
</evidence>
<name>A7IVG5_PBCVM</name>